<dbReference type="EMBL" id="DWXN01000005">
    <property type="protein sequence ID" value="HJB74529.1"/>
    <property type="molecule type" value="Genomic_DNA"/>
</dbReference>
<name>A0A9D2MI97_9FIRM</name>
<accession>A0A9D2MI97</accession>
<proteinExistence type="predicted"/>
<gene>
    <name evidence="1" type="ORF">IAA37_02510</name>
</gene>
<comment type="caution">
    <text evidence="1">The sequence shown here is derived from an EMBL/GenBank/DDBJ whole genome shotgun (WGS) entry which is preliminary data.</text>
</comment>
<reference evidence="1" key="1">
    <citation type="journal article" date="2021" name="PeerJ">
        <title>Extensive microbial diversity within the chicken gut microbiome revealed by metagenomics and culture.</title>
        <authorList>
            <person name="Gilroy R."/>
            <person name="Ravi A."/>
            <person name="Getino M."/>
            <person name="Pursley I."/>
            <person name="Horton D.L."/>
            <person name="Alikhan N.F."/>
            <person name="Baker D."/>
            <person name="Gharbi K."/>
            <person name="Hall N."/>
            <person name="Watson M."/>
            <person name="Adriaenssens E.M."/>
            <person name="Foster-Nyarko E."/>
            <person name="Jarju S."/>
            <person name="Secka A."/>
            <person name="Antonio M."/>
            <person name="Oren A."/>
            <person name="Chaudhuri R.R."/>
            <person name="La Ragione R."/>
            <person name="Hildebrand F."/>
            <person name="Pallen M.J."/>
        </authorList>
    </citation>
    <scope>NUCLEOTIDE SEQUENCE</scope>
    <source>
        <strain evidence="1">CHK188-16595</strain>
    </source>
</reference>
<dbReference type="AlphaFoldDB" id="A0A9D2MI97"/>
<evidence type="ECO:0000313" key="2">
    <source>
        <dbReference type="Proteomes" id="UP000823877"/>
    </source>
</evidence>
<reference evidence="1" key="2">
    <citation type="submission" date="2021-04" db="EMBL/GenBank/DDBJ databases">
        <authorList>
            <person name="Gilroy R."/>
        </authorList>
    </citation>
    <scope>NUCLEOTIDE SEQUENCE</scope>
    <source>
        <strain evidence="1">CHK188-16595</strain>
    </source>
</reference>
<dbReference type="Proteomes" id="UP000823877">
    <property type="component" value="Unassembled WGS sequence"/>
</dbReference>
<sequence length="290" mass="33718">MKYYTKAWYNRVLQMSKAENGYQKYYAAHSGELPDWYTSRFRLHDSKIIHATTEKSDRGKDLTLKIFHDESHQIFLLKLRNAKIMESTLLAGKYLIADELYKTNGGYEFHLLLADDKNALSYFTAACAGIEKAMPDALPLYSLYEYCIPGRLFYESESFYNRKTKEIVLKERDSNRGGDPDLIPLPKLHNADLHGEFLQRLKSPKISDYLRQFKEDTKERRSAEYAILTALNRGVFNTLTGDYEYFCLSKLKPIAEKWSNKHNIAVDTHLILPKNYILNHPPADEEINLP</sequence>
<evidence type="ECO:0000313" key="1">
    <source>
        <dbReference type="EMBL" id="HJB74529.1"/>
    </source>
</evidence>
<protein>
    <submittedName>
        <fullName evidence="1">DUF4085 domain-containing protein</fullName>
    </submittedName>
</protein>
<organism evidence="1 2">
    <name type="scientific">Candidatus Eubacterium faecale</name>
    <dbReference type="NCBI Taxonomy" id="2838568"/>
    <lineage>
        <taxon>Bacteria</taxon>
        <taxon>Bacillati</taxon>
        <taxon>Bacillota</taxon>
        <taxon>Clostridia</taxon>
        <taxon>Eubacteriales</taxon>
        <taxon>Eubacteriaceae</taxon>
        <taxon>Eubacterium</taxon>
    </lineage>
</organism>